<dbReference type="Proteomes" id="UP001470752">
    <property type="component" value="Unassembled WGS sequence"/>
</dbReference>
<accession>A0ABV1CPF4</accession>
<dbReference type="EMBL" id="JBBNFW010000187">
    <property type="protein sequence ID" value="MEQ2414272.1"/>
    <property type="molecule type" value="Genomic_DNA"/>
</dbReference>
<feature type="compositionally biased region" description="Basic and acidic residues" evidence="1">
    <location>
        <begin position="63"/>
        <end position="75"/>
    </location>
</feature>
<evidence type="ECO:0000313" key="2">
    <source>
        <dbReference type="EMBL" id="MEQ2414272.1"/>
    </source>
</evidence>
<organism evidence="2 3">
    <name type="scientific">Blautia acetigignens</name>
    <dbReference type="NCBI Taxonomy" id="2981783"/>
    <lineage>
        <taxon>Bacteria</taxon>
        <taxon>Bacillati</taxon>
        <taxon>Bacillota</taxon>
        <taxon>Clostridia</taxon>
        <taxon>Lachnospirales</taxon>
        <taxon>Lachnospiraceae</taxon>
        <taxon>Blautia</taxon>
    </lineage>
</organism>
<name>A0ABV1CPF4_9FIRM</name>
<keyword evidence="3" id="KW-1185">Reference proteome</keyword>
<protein>
    <submittedName>
        <fullName evidence="2">Uncharacterized protein</fullName>
    </submittedName>
</protein>
<sequence>MKTKVLKTGVTVENSILDVGAVVDMSEKDATRLSGYGLVEVVDEPEPEPDPEPEQEASTEDQPEPKKATRTKKTE</sequence>
<proteinExistence type="predicted"/>
<feature type="region of interest" description="Disordered" evidence="1">
    <location>
        <begin position="42"/>
        <end position="75"/>
    </location>
</feature>
<gene>
    <name evidence="2" type="ORF">AAAX94_14755</name>
</gene>
<evidence type="ECO:0000313" key="3">
    <source>
        <dbReference type="Proteomes" id="UP001470752"/>
    </source>
</evidence>
<dbReference type="RefSeq" id="WP_349084399.1">
    <property type="nucleotide sequence ID" value="NZ_JBBNFW010000187.1"/>
</dbReference>
<comment type="caution">
    <text evidence="2">The sequence shown here is derived from an EMBL/GenBank/DDBJ whole genome shotgun (WGS) entry which is preliminary data.</text>
</comment>
<reference evidence="2 3" key="1">
    <citation type="submission" date="2024-04" db="EMBL/GenBank/DDBJ databases">
        <title>Human intestinal bacterial collection.</title>
        <authorList>
            <person name="Pauvert C."/>
            <person name="Hitch T.C.A."/>
            <person name="Clavel T."/>
        </authorList>
    </citation>
    <scope>NUCLEOTIDE SEQUENCE [LARGE SCALE GENOMIC DNA]</scope>
    <source>
        <strain evidence="2 3">CLA-AA-H161</strain>
    </source>
</reference>
<evidence type="ECO:0000256" key="1">
    <source>
        <dbReference type="SAM" id="MobiDB-lite"/>
    </source>
</evidence>
<feature type="compositionally biased region" description="Acidic residues" evidence="1">
    <location>
        <begin position="42"/>
        <end position="62"/>
    </location>
</feature>